<keyword evidence="3" id="KW-1185">Reference proteome</keyword>
<reference evidence="2" key="2">
    <citation type="submission" date="2021-01" db="UniProtKB">
        <authorList>
            <consortium name="EnsemblPlants"/>
        </authorList>
    </citation>
    <scope>IDENTIFICATION</scope>
</reference>
<evidence type="ECO:0000313" key="3">
    <source>
        <dbReference type="Proteomes" id="UP000594261"/>
    </source>
</evidence>
<dbReference type="InterPro" id="IPR025558">
    <property type="entry name" value="DUF4283"/>
</dbReference>
<reference evidence="2 3" key="1">
    <citation type="journal article" date="2016" name="G3 (Bethesda)">
        <title>First Draft Assembly and Annotation of the Genome of a California Endemic Oak Quercus lobata Nee (Fagaceae).</title>
        <authorList>
            <person name="Sork V.L."/>
            <person name="Fitz-Gibbon S.T."/>
            <person name="Puiu D."/>
            <person name="Crepeau M."/>
            <person name="Gugger P.F."/>
            <person name="Sherman R."/>
            <person name="Stevens K."/>
            <person name="Langley C.H."/>
            <person name="Pellegrini M."/>
            <person name="Salzberg S.L."/>
        </authorList>
    </citation>
    <scope>NUCLEOTIDE SEQUENCE [LARGE SCALE GENOMIC DNA]</scope>
    <source>
        <strain evidence="2 3">cv. SW786</strain>
    </source>
</reference>
<dbReference type="EMBL" id="LRBV02000006">
    <property type="status" value="NOT_ANNOTATED_CDS"/>
    <property type="molecule type" value="Genomic_DNA"/>
</dbReference>
<sequence length="101" mass="11266">MDDLTGKCACLSLNTKESQMVTLALDVENNSKVLVAKLFTKRKVNVEALSRTLKSMWCSVQDFEIRFLNSNSVLIIFSEEANTQNPLPATLVIRQISDSSI</sequence>
<organism evidence="2 3">
    <name type="scientific">Quercus lobata</name>
    <name type="common">Valley oak</name>
    <dbReference type="NCBI Taxonomy" id="97700"/>
    <lineage>
        <taxon>Eukaryota</taxon>
        <taxon>Viridiplantae</taxon>
        <taxon>Streptophyta</taxon>
        <taxon>Embryophyta</taxon>
        <taxon>Tracheophyta</taxon>
        <taxon>Spermatophyta</taxon>
        <taxon>Magnoliopsida</taxon>
        <taxon>eudicotyledons</taxon>
        <taxon>Gunneridae</taxon>
        <taxon>Pentapetalae</taxon>
        <taxon>rosids</taxon>
        <taxon>fabids</taxon>
        <taxon>Fagales</taxon>
        <taxon>Fagaceae</taxon>
        <taxon>Quercus</taxon>
    </lineage>
</organism>
<dbReference type="Gramene" id="QL06p028013:mrna">
    <property type="protein sequence ID" value="QL06p028013:mrna:CDS:1"/>
    <property type="gene ID" value="QL06p028013"/>
</dbReference>
<dbReference type="InParanoid" id="A0A7N2LZH3"/>
<proteinExistence type="predicted"/>
<protein>
    <recommendedName>
        <fullName evidence="1">DUF4283 domain-containing protein</fullName>
    </recommendedName>
</protein>
<name>A0A7N2LZH3_QUELO</name>
<evidence type="ECO:0000313" key="2">
    <source>
        <dbReference type="EnsemblPlants" id="QL06p028013:mrna:CDS:1"/>
    </source>
</evidence>
<evidence type="ECO:0000259" key="1">
    <source>
        <dbReference type="Pfam" id="PF14111"/>
    </source>
</evidence>
<dbReference type="EnsemblPlants" id="QL06p028013:mrna">
    <property type="protein sequence ID" value="QL06p028013:mrna:CDS:1"/>
    <property type="gene ID" value="QL06p028013"/>
</dbReference>
<dbReference type="AlphaFoldDB" id="A0A7N2LZH3"/>
<accession>A0A7N2LZH3</accession>
<feature type="domain" description="DUF4283" evidence="1">
    <location>
        <begin position="28"/>
        <end position="82"/>
    </location>
</feature>
<dbReference type="Pfam" id="PF14111">
    <property type="entry name" value="DUF4283"/>
    <property type="match status" value="1"/>
</dbReference>
<dbReference type="Proteomes" id="UP000594261">
    <property type="component" value="Chromosome 6"/>
</dbReference>